<accession>A0A081B661</accession>
<evidence type="ECO:0000313" key="2">
    <source>
        <dbReference type="Proteomes" id="UP000028702"/>
    </source>
</evidence>
<dbReference type="eggNOG" id="ENOG50339XM">
    <property type="taxonomic scope" value="Bacteria"/>
</dbReference>
<dbReference type="RefSeq" id="WP_045441539.1">
    <property type="nucleotide sequence ID" value="NZ_BBIO01000001.1"/>
</dbReference>
<name>A0A081B661_9HYPH</name>
<dbReference type="STRING" id="1333998.M2A_0028"/>
<dbReference type="Proteomes" id="UP000028702">
    <property type="component" value="Unassembled WGS sequence"/>
</dbReference>
<organism evidence="1 2">
    <name type="scientific">Tepidicaulis marinus</name>
    <dbReference type="NCBI Taxonomy" id="1333998"/>
    <lineage>
        <taxon>Bacteria</taxon>
        <taxon>Pseudomonadati</taxon>
        <taxon>Pseudomonadota</taxon>
        <taxon>Alphaproteobacteria</taxon>
        <taxon>Hyphomicrobiales</taxon>
        <taxon>Parvibaculaceae</taxon>
        <taxon>Tepidicaulis</taxon>
    </lineage>
</organism>
<dbReference type="EMBL" id="BBIO01000001">
    <property type="protein sequence ID" value="GAK43529.1"/>
    <property type="molecule type" value="Genomic_DNA"/>
</dbReference>
<proteinExistence type="predicted"/>
<gene>
    <name evidence="1" type="ORF">M2A_0028</name>
</gene>
<reference evidence="1 2" key="1">
    <citation type="submission" date="2014-07" db="EMBL/GenBank/DDBJ databases">
        <title>Tepidicaulis marinum gen. nov., sp. nov., a novel marine bacterium denitrifying nitrate to nitrous oxide strictly under microaerobic conditions.</title>
        <authorList>
            <person name="Takeuchi M."/>
            <person name="Yamagishi T."/>
            <person name="Kamagata Y."/>
            <person name="Oshima K."/>
            <person name="Hattori M."/>
            <person name="Katayama T."/>
            <person name="Hanada S."/>
            <person name="Tamaki H."/>
            <person name="Marumo K."/>
            <person name="Maeda H."/>
            <person name="Nedachi M."/>
            <person name="Iwasaki W."/>
            <person name="Suwa Y."/>
            <person name="Sakata S."/>
        </authorList>
    </citation>
    <scope>NUCLEOTIDE SEQUENCE [LARGE SCALE GENOMIC DNA]</scope>
    <source>
        <strain evidence="1 2">MA2</strain>
    </source>
</reference>
<sequence length="70" mass="7581">MTNKPTHHALQAIETKERVIWNRIGAAWVHGDGKGFNVKLDSIPLDGEVILREVGAKEVGDETAMEGATA</sequence>
<keyword evidence="2" id="KW-1185">Reference proteome</keyword>
<dbReference type="AlphaFoldDB" id="A0A081B661"/>
<evidence type="ECO:0000313" key="1">
    <source>
        <dbReference type="EMBL" id="GAK43529.1"/>
    </source>
</evidence>
<protein>
    <submittedName>
        <fullName evidence="1">Conserved protein</fullName>
    </submittedName>
</protein>
<comment type="caution">
    <text evidence="1">The sequence shown here is derived from an EMBL/GenBank/DDBJ whole genome shotgun (WGS) entry which is preliminary data.</text>
</comment>